<keyword evidence="3 6" id="KW-0812">Transmembrane</keyword>
<feature type="transmembrane region" description="Helical" evidence="6">
    <location>
        <begin position="6"/>
        <end position="24"/>
    </location>
</feature>
<proteinExistence type="predicted"/>
<evidence type="ECO:0000256" key="4">
    <source>
        <dbReference type="ARBA" id="ARBA00022989"/>
    </source>
</evidence>
<feature type="transmembrane region" description="Helical" evidence="6">
    <location>
        <begin position="232"/>
        <end position="252"/>
    </location>
</feature>
<accession>A0A6J6ADP4</accession>
<gene>
    <name evidence="8" type="ORF">UFOPK4180_00553</name>
</gene>
<sequence>MFHQLTILLLLVPVIFLLNPDFSLELFSIRSIHRIGDKTSVRSKLHELGVHDERNYENFRYRELIIVFLAIFVEFLVLIFLQAPPAIFLVLPLATGSGIIFILEKALDSEVKSHRESIESDFPAIIEMLTLSLSAGETPLSAMQRVSLKARGALAQEFTSVIEDVSRGTPFSDALDEMGRRVHSLSLRRFIDSLVIAMNRGAPIIEVLHSHAREARDFQRSRVLNAAAKAEMSMMIPVVFLILPISILFALWPSLSNLNLFAQG</sequence>
<evidence type="ECO:0000256" key="6">
    <source>
        <dbReference type="SAM" id="Phobius"/>
    </source>
</evidence>
<reference evidence="8" key="1">
    <citation type="submission" date="2020-05" db="EMBL/GenBank/DDBJ databases">
        <authorList>
            <person name="Chiriac C."/>
            <person name="Salcher M."/>
            <person name="Ghai R."/>
            <person name="Kavagutti S V."/>
        </authorList>
    </citation>
    <scope>NUCLEOTIDE SEQUENCE</scope>
</reference>
<evidence type="ECO:0000256" key="1">
    <source>
        <dbReference type="ARBA" id="ARBA00004651"/>
    </source>
</evidence>
<dbReference type="GO" id="GO:0005886">
    <property type="term" value="C:plasma membrane"/>
    <property type="evidence" value="ECO:0007669"/>
    <property type="project" value="UniProtKB-SubCell"/>
</dbReference>
<feature type="transmembrane region" description="Helical" evidence="6">
    <location>
        <begin position="87"/>
        <end position="107"/>
    </location>
</feature>
<protein>
    <submittedName>
        <fullName evidence="8">Unannotated protein</fullName>
    </submittedName>
</protein>
<dbReference type="AlphaFoldDB" id="A0A6J6ADP4"/>
<evidence type="ECO:0000256" key="2">
    <source>
        <dbReference type="ARBA" id="ARBA00022475"/>
    </source>
</evidence>
<keyword evidence="4 6" id="KW-1133">Transmembrane helix</keyword>
<organism evidence="8">
    <name type="scientific">freshwater metagenome</name>
    <dbReference type="NCBI Taxonomy" id="449393"/>
    <lineage>
        <taxon>unclassified sequences</taxon>
        <taxon>metagenomes</taxon>
        <taxon>ecological metagenomes</taxon>
    </lineage>
</organism>
<keyword evidence="5 6" id="KW-0472">Membrane</keyword>
<feature type="domain" description="Type II secretion system protein GspF" evidence="7">
    <location>
        <begin position="126"/>
        <end position="249"/>
    </location>
</feature>
<feature type="transmembrane region" description="Helical" evidence="6">
    <location>
        <begin position="64"/>
        <end position="81"/>
    </location>
</feature>
<dbReference type="PANTHER" id="PTHR35007">
    <property type="entry name" value="INTEGRAL MEMBRANE PROTEIN-RELATED"/>
    <property type="match status" value="1"/>
</dbReference>
<evidence type="ECO:0000313" key="8">
    <source>
        <dbReference type="EMBL" id="CAB4366956.1"/>
    </source>
</evidence>
<dbReference type="Pfam" id="PF00482">
    <property type="entry name" value="T2SSF"/>
    <property type="match status" value="1"/>
</dbReference>
<dbReference type="PANTHER" id="PTHR35007:SF2">
    <property type="entry name" value="PILUS ASSEMBLE PROTEIN"/>
    <property type="match status" value="1"/>
</dbReference>
<evidence type="ECO:0000259" key="7">
    <source>
        <dbReference type="Pfam" id="PF00482"/>
    </source>
</evidence>
<dbReference type="EMBL" id="CAESPC010000075">
    <property type="protein sequence ID" value="CAB4366956.1"/>
    <property type="molecule type" value="Genomic_DNA"/>
</dbReference>
<name>A0A6J6ADP4_9ZZZZ</name>
<evidence type="ECO:0000256" key="5">
    <source>
        <dbReference type="ARBA" id="ARBA00023136"/>
    </source>
</evidence>
<evidence type="ECO:0000256" key="3">
    <source>
        <dbReference type="ARBA" id="ARBA00022692"/>
    </source>
</evidence>
<dbReference type="InterPro" id="IPR018076">
    <property type="entry name" value="T2SS_GspF_dom"/>
</dbReference>
<keyword evidence="2" id="KW-1003">Cell membrane</keyword>
<comment type="subcellular location">
    <subcellularLocation>
        <location evidence="1">Cell membrane</location>
        <topology evidence="1">Multi-pass membrane protein</topology>
    </subcellularLocation>
</comment>